<dbReference type="EMBL" id="UYRT01081440">
    <property type="protein sequence ID" value="VDN24423.1"/>
    <property type="molecule type" value="Genomic_DNA"/>
</dbReference>
<dbReference type="GO" id="GO:0006082">
    <property type="term" value="P:organic acid metabolic process"/>
    <property type="evidence" value="ECO:0007669"/>
    <property type="project" value="TreeGrafter"/>
</dbReference>
<dbReference type="InterPro" id="IPR001128">
    <property type="entry name" value="Cyt_P450"/>
</dbReference>
<keyword evidence="5" id="KW-1133">Transmembrane helix</keyword>
<keyword evidence="4" id="KW-0503">Monooxygenase</keyword>
<evidence type="ECO:0000256" key="3">
    <source>
        <dbReference type="ARBA" id="ARBA00023004"/>
    </source>
</evidence>
<dbReference type="InterPro" id="IPR002401">
    <property type="entry name" value="Cyt_P450_E_grp-I"/>
</dbReference>
<accession>A0A183E0V1</accession>
<dbReference type="WBParaSite" id="GPUH_0001461101-mRNA-1">
    <property type="protein sequence ID" value="GPUH_0001461101-mRNA-1"/>
    <property type="gene ID" value="GPUH_0001461101"/>
</dbReference>
<reference evidence="8" key="1">
    <citation type="submission" date="2016-06" db="UniProtKB">
        <authorList>
            <consortium name="WormBaseParasite"/>
        </authorList>
    </citation>
    <scope>IDENTIFICATION</scope>
</reference>
<dbReference type="GO" id="GO:0005506">
    <property type="term" value="F:iron ion binding"/>
    <property type="evidence" value="ECO:0007669"/>
    <property type="project" value="InterPro"/>
</dbReference>
<dbReference type="PANTHER" id="PTHR24300">
    <property type="entry name" value="CYTOCHROME P450 508A4-RELATED"/>
    <property type="match status" value="1"/>
</dbReference>
<proteinExistence type="inferred from homology"/>
<dbReference type="AlphaFoldDB" id="A0A183E0V1"/>
<dbReference type="SUPFAM" id="SSF48264">
    <property type="entry name" value="Cytochrome P450"/>
    <property type="match status" value="1"/>
</dbReference>
<dbReference type="Gene3D" id="1.10.630.10">
    <property type="entry name" value="Cytochrome P450"/>
    <property type="match status" value="1"/>
</dbReference>
<dbReference type="GO" id="GO:0020037">
    <property type="term" value="F:heme binding"/>
    <property type="evidence" value="ECO:0007669"/>
    <property type="project" value="InterPro"/>
</dbReference>
<dbReference type="PRINTS" id="PR00463">
    <property type="entry name" value="EP450I"/>
</dbReference>
<evidence type="ECO:0000256" key="4">
    <source>
        <dbReference type="ARBA" id="ARBA00023033"/>
    </source>
</evidence>
<feature type="transmembrane region" description="Helical" evidence="5">
    <location>
        <begin position="26"/>
        <end position="44"/>
    </location>
</feature>
<evidence type="ECO:0000313" key="8">
    <source>
        <dbReference type="WBParaSite" id="GPUH_0001461101-mRNA-1"/>
    </source>
</evidence>
<dbReference type="GO" id="GO:0016712">
    <property type="term" value="F:oxidoreductase activity, acting on paired donors, with incorporation or reduction of molecular oxygen, reduced flavin or flavoprotein as one donor, and incorporation of one atom of oxygen"/>
    <property type="evidence" value="ECO:0007669"/>
    <property type="project" value="TreeGrafter"/>
</dbReference>
<keyword evidence="4" id="KW-0560">Oxidoreductase</keyword>
<keyword evidence="3" id="KW-0408">Iron</keyword>
<dbReference type="InterPro" id="IPR036396">
    <property type="entry name" value="Cyt_P450_sf"/>
</dbReference>
<keyword evidence="5" id="KW-0812">Transmembrane</keyword>
<protein>
    <submittedName>
        <fullName evidence="8">Cytochrome P450</fullName>
    </submittedName>
</protein>
<dbReference type="GO" id="GO:0005737">
    <property type="term" value="C:cytoplasm"/>
    <property type="evidence" value="ECO:0007669"/>
    <property type="project" value="TreeGrafter"/>
</dbReference>
<dbReference type="GO" id="GO:0006805">
    <property type="term" value="P:xenobiotic metabolic process"/>
    <property type="evidence" value="ECO:0007669"/>
    <property type="project" value="TreeGrafter"/>
</dbReference>
<evidence type="ECO:0000256" key="2">
    <source>
        <dbReference type="ARBA" id="ARBA00022723"/>
    </source>
</evidence>
<reference evidence="6 7" key="2">
    <citation type="submission" date="2018-11" db="EMBL/GenBank/DDBJ databases">
        <authorList>
            <consortium name="Pathogen Informatics"/>
        </authorList>
    </citation>
    <scope>NUCLEOTIDE SEQUENCE [LARGE SCALE GENOMIC DNA]</scope>
</reference>
<evidence type="ECO:0000313" key="7">
    <source>
        <dbReference type="Proteomes" id="UP000271098"/>
    </source>
</evidence>
<dbReference type="PANTHER" id="PTHR24300:SF414">
    <property type="entry name" value="CYTOCHROME P450 FAMILY"/>
    <property type="match status" value="1"/>
</dbReference>
<sequence>MEECRPDEGRGREEVYLRRMVRKARLIWPVPPSLALLAAAYIYYDLYWKRRLLPPGPTPWLFFGNLFHFMFYRSIDEMFLAWKQKYGKIITFWIGPIPLVMVADVEMMREYFVQNADVFSNRWRNHATDCFMGGAYGIIQIDGNKWKEQRRFTLRVLRDFGVGRALIEQRILTEVDYFVDYLQAKCEHGEEVDICAMHSVCVGNIINSILFGYRFPQVNKGSAEFRFLHSLLDTQSRLVIHPLMGLYVVLPSSTRLPLINYKWKQLMKLRDELWKFISKQVQVNQAFLPCHSFVVVIAVYNVCFCRST</sequence>
<evidence type="ECO:0000256" key="5">
    <source>
        <dbReference type="SAM" id="Phobius"/>
    </source>
</evidence>
<keyword evidence="5" id="KW-0472">Membrane</keyword>
<keyword evidence="7" id="KW-1185">Reference proteome</keyword>
<name>A0A183E0V1_9BILA</name>
<dbReference type="Proteomes" id="UP000271098">
    <property type="component" value="Unassembled WGS sequence"/>
</dbReference>
<organism evidence="8">
    <name type="scientific">Gongylonema pulchrum</name>
    <dbReference type="NCBI Taxonomy" id="637853"/>
    <lineage>
        <taxon>Eukaryota</taxon>
        <taxon>Metazoa</taxon>
        <taxon>Ecdysozoa</taxon>
        <taxon>Nematoda</taxon>
        <taxon>Chromadorea</taxon>
        <taxon>Rhabditida</taxon>
        <taxon>Spirurina</taxon>
        <taxon>Spiruromorpha</taxon>
        <taxon>Spiruroidea</taxon>
        <taxon>Gongylonematidae</taxon>
        <taxon>Gongylonema</taxon>
    </lineage>
</organism>
<dbReference type="Pfam" id="PF00067">
    <property type="entry name" value="p450"/>
    <property type="match status" value="1"/>
</dbReference>
<evidence type="ECO:0000313" key="6">
    <source>
        <dbReference type="EMBL" id="VDN24423.1"/>
    </source>
</evidence>
<comment type="similarity">
    <text evidence="1">Belongs to the cytochrome P450 family.</text>
</comment>
<gene>
    <name evidence="6" type="ORF">GPUH_LOCUS14590</name>
</gene>
<keyword evidence="2" id="KW-0479">Metal-binding</keyword>
<dbReference type="InterPro" id="IPR050182">
    <property type="entry name" value="Cytochrome_P450_fam2"/>
</dbReference>
<dbReference type="OrthoDB" id="2789670at2759"/>
<evidence type="ECO:0000256" key="1">
    <source>
        <dbReference type="ARBA" id="ARBA00010617"/>
    </source>
</evidence>